<dbReference type="GO" id="GO:0071555">
    <property type="term" value="P:cell wall organization"/>
    <property type="evidence" value="ECO:0007669"/>
    <property type="project" value="UniProtKB-KW"/>
</dbReference>
<dbReference type="Pfam" id="PF00877">
    <property type="entry name" value="NLPC_P60"/>
    <property type="match status" value="1"/>
</dbReference>
<name>A0A1M5K5R8_9FLAO</name>
<evidence type="ECO:0000259" key="8">
    <source>
        <dbReference type="PROSITE" id="PS51782"/>
    </source>
</evidence>
<evidence type="ECO:0000313" key="10">
    <source>
        <dbReference type="EMBL" id="SHG48084.1"/>
    </source>
</evidence>
<dbReference type="PROSITE" id="PS51935">
    <property type="entry name" value="NLPC_P60"/>
    <property type="match status" value="1"/>
</dbReference>
<comment type="similarity">
    <text evidence="1">Belongs to the peptidase C40 family.</text>
</comment>
<accession>A0A1M5K5R8</accession>
<evidence type="ECO:0000256" key="1">
    <source>
        <dbReference type="ARBA" id="ARBA00007074"/>
    </source>
</evidence>
<evidence type="ECO:0000256" key="6">
    <source>
        <dbReference type="ARBA" id="ARBA00022807"/>
    </source>
</evidence>
<evidence type="ECO:0000256" key="7">
    <source>
        <dbReference type="ARBA" id="ARBA00023316"/>
    </source>
</evidence>
<evidence type="ECO:0000256" key="3">
    <source>
        <dbReference type="ARBA" id="ARBA00022729"/>
    </source>
</evidence>
<protein>
    <submittedName>
        <fullName evidence="10">LysM domain-containing protein</fullName>
    </submittedName>
</protein>
<evidence type="ECO:0000259" key="9">
    <source>
        <dbReference type="PROSITE" id="PS51935"/>
    </source>
</evidence>
<keyword evidence="11" id="KW-1185">Reference proteome</keyword>
<dbReference type="SUPFAM" id="SSF54001">
    <property type="entry name" value="Cysteine proteinases"/>
    <property type="match status" value="1"/>
</dbReference>
<feature type="domain" description="NlpC/P60" evidence="9">
    <location>
        <begin position="444"/>
        <end position="570"/>
    </location>
</feature>
<dbReference type="Pfam" id="PF01476">
    <property type="entry name" value="LysM"/>
    <property type="match status" value="5"/>
</dbReference>
<dbReference type="InterPro" id="IPR000064">
    <property type="entry name" value="NLP_P60_dom"/>
</dbReference>
<evidence type="ECO:0000313" key="11">
    <source>
        <dbReference type="Proteomes" id="UP000184516"/>
    </source>
</evidence>
<keyword evidence="2" id="KW-0645">Protease</keyword>
<dbReference type="CDD" id="cd00118">
    <property type="entry name" value="LysM"/>
    <property type="match status" value="5"/>
</dbReference>
<dbReference type="InterPro" id="IPR036779">
    <property type="entry name" value="LysM_dom_sf"/>
</dbReference>
<keyword evidence="4" id="KW-0677">Repeat</keyword>
<dbReference type="InterPro" id="IPR038765">
    <property type="entry name" value="Papain-like_cys_pep_sf"/>
</dbReference>
<dbReference type="SMART" id="SM00257">
    <property type="entry name" value="LysM"/>
    <property type="match status" value="5"/>
</dbReference>
<sequence length="570" mass="62918">MKYYQCLFLIVFFSSISLFSQEKYKQHTVAKGETISEIAQKYNVKPAAIYELNPDAANGIKSKMVLLIPTKTKKNSTVSTPDTASNLPENTHEVLPKETLYGIAKQHNVTIDDLYKINPNLEKEGLKTGQTIKIPQTASDDLAVNKKPEKGIEVNKQAVTQKTVPKNEIVVAPKVDEKTAIPTEGIEYEVLPKESLYSIAKKYGITIADLQKANPTLETKSLKVGQKIVVPVKADANPSVVVEKSAEKKEVKTEKEVAVLPKTVVDDKKTESGITREVLPKESFYSIAKQYGITIADLKKANPELENKSLKAGQKIIVPVKSDANSSLVEEKKVEKKEIKTEKDIAVAPQVVVEDKKPETETTHEVLPKETKYGIAKQYGLTVAELEKQNPNIAKKLLVGSVLKIRSSKAVETSVPVVEPLVVKVNDEPENKDLNSNTNRVYDAAFVDQLISKASENIGTRYRSGGTTTEGFDCSGLMCYTFGSYDIKLPRSSIEMASYGSKIETENAQKGDLIFFKTNGRGRINHVGMVVEVLEGEIKFIHSATHGGVIISSTKESYYQKNLVQVNRVL</sequence>
<evidence type="ECO:0000256" key="4">
    <source>
        <dbReference type="ARBA" id="ARBA00022737"/>
    </source>
</evidence>
<dbReference type="SUPFAM" id="SSF54106">
    <property type="entry name" value="LysM domain"/>
    <property type="match status" value="5"/>
</dbReference>
<feature type="domain" description="LysM" evidence="8">
    <location>
        <begin position="90"/>
        <end position="134"/>
    </location>
</feature>
<feature type="domain" description="LysM" evidence="8">
    <location>
        <begin position="362"/>
        <end position="405"/>
    </location>
</feature>
<dbReference type="GO" id="GO:0008932">
    <property type="term" value="F:lytic endotransglycosylase activity"/>
    <property type="evidence" value="ECO:0007669"/>
    <property type="project" value="TreeGrafter"/>
</dbReference>
<keyword evidence="6" id="KW-0788">Thiol protease</keyword>
<dbReference type="GO" id="GO:0008234">
    <property type="term" value="F:cysteine-type peptidase activity"/>
    <property type="evidence" value="ECO:0007669"/>
    <property type="project" value="UniProtKB-KW"/>
</dbReference>
<dbReference type="PANTHER" id="PTHR33734">
    <property type="entry name" value="LYSM DOMAIN-CONTAINING GPI-ANCHORED PROTEIN 2"/>
    <property type="match status" value="1"/>
</dbReference>
<keyword evidence="5" id="KW-0378">Hydrolase</keyword>
<dbReference type="Gene3D" id="3.90.1720.10">
    <property type="entry name" value="endopeptidase domain like (from Nostoc punctiforme)"/>
    <property type="match status" value="1"/>
</dbReference>
<evidence type="ECO:0000256" key="2">
    <source>
        <dbReference type="ARBA" id="ARBA00022670"/>
    </source>
</evidence>
<organism evidence="10 11">
    <name type="scientific">Flavobacterium fluvii</name>
    <dbReference type="NCBI Taxonomy" id="468056"/>
    <lineage>
        <taxon>Bacteria</taxon>
        <taxon>Pseudomonadati</taxon>
        <taxon>Bacteroidota</taxon>
        <taxon>Flavobacteriia</taxon>
        <taxon>Flavobacteriales</taxon>
        <taxon>Flavobacteriaceae</taxon>
        <taxon>Flavobacterium</taxon>
    </lineage>
</organism>
<gene>
    <name evidence="10" type="ORF">SAMN05443549_104191</name>
</gene>
<dbReference type="RefSeq" id="WP_084546152.1">
    <property type="nucleotide sequence ID" value="NZ_FQWB01000004.1"/>
</dbReference>
<feature type="domain" description="LysM" evidence="8">
    <location>
        <begin position="186"/>
        <end position="230"/>
    </location>
</feature>
<feature type="domain" description="LysM" evidence="8">
    <location>
        <begin position="274"/>
        <end position="318"/>
    </location>
</feature>
<evidence type="ECO:0000256" key="5">
    <source>
        <dbReference type="ARBA" id="ARBA00022801"/>
    </source>
</evidence>
<dbReference type="STRING" id="468056.SAMN05443549_104191"/>
<dbReference type="Proteomes" id="UP000184516">
    <property type="component" value="Unassembled WGS sequence"/>
</dbReference>
<proteinExistence type="inferred from homology"/>
<dbReference type="InterPro" id="IPR018392">
    <property type="entry name" value="LysM"/>
</dbReference>
<keyword evidence="3" id="KW-0732">Signal</keyword>
<keyword evidence="7" id="KW-0961">Cell wall biogenesis/degradation</keyword>
<reference evidence="11" key="1">
    <citation type="submission" date="2016-11" db="EMBL/GenBank/DDBJ databases">
        <authorList>
            <person name="Varghese N."/>
            <person name="Submissions S."/>
        </authorList>
    </citation>
    <scope>NUCLEOTIDE SEQUENCE [LARGE SCALE GENOMIC DNA]</scope>
    <source>
        <strain evidence="11">DSM 19978</strain>
    </source>
</reference>
<dbReference type="PROSITE" id="PS51782">
    <property type="entry name" value="LYSM"/>
    <property type="match status" value="5"/>
</dbReference>
<feature type="domain" description="LysM" evidence="8">
    <location>
        <begin position="25"/>
        <end position="68"/>
    </location>
</feature>
<dbReference type="Gene3D" id="3.10.350.10">
    <property type="entry name" value="LysM domain"/>
    <property type="match status" value="5"/>
</dbReference>
<dbReference type="PANTHER" id="PTHR33734:SF22">
    <property type="entry name" value="MEMBRANE-BOUND LYTIC MUREIN TRANSGLYCOSYLASE D"/>
    <property type="match status" value="1"/>
</dbReference>
<dbReference type="AlphaFoldDB" id="A0A1M5K5R8"/>
<dbReference type="GO" id="GO:0006508">
    <property type="term" value="P:proteolysis"/>
    <property type="evidence" value="ECO:0007669"/>
    <property type="project" value="UniProtKB-KW"/>
</dbReference>
<dbReference type="EMBL" id="FQWB01000004">
    <property type="protein sequence ID" value="SHG48084.1"/>
    <property type="molecule type" value="Genomic_DNA"/>
</dbReference>